<feature type="region of interest" description="Disordered" evidence="6">
    <location>
        <begin position="321"/>
        <end position="354"/>
    </location>
</feature>
<dbReference type="InterPro" id="IPR052337">
    <property type="entry name" value="SAT4-like"/>
</dbReference>
<comment type="caution">
    <text evidence="9">The sequence shown here is derived from an EMBL/GenBank/DDBJ whole genome shotgun (WGS) entry which is preliminary data.</text>
</comment>
<reference evidence="9" key="1">
    <citation type="submission" date="2023-06" db="EMBL/GenBank/DDBJ databases">
        <title>Genome-scale phylogeny and comparative genomics of the fungal order Sordariales.</title>
        <authorList>
            <consortium name="Lawrence Berkeley National Laboratory"/>
            <person name="Hensen N."/>
            <person name="Bonometti L."/>
            <person name="Westerberg I."/>
            <person name="Brannstrom I.O."/>
            <person name="Guillou S."/>
            <person name="Cros-Aarteil S."/>
            <person name="Calhoun S."/>
            <person name="Haridas S."/>
            <person name="Kuo A."/>
            <person name="Mondo S."/>
            <person name="Pangilinan J."/>
            <person name="Riley R."/>
            <person name="LaButti K."/>
            <person name="Andreopoulos B."/>
            <person name="Lipzen A."/>
            <person name="Chen C."/>
            <person name="Yanf M."/>
            <person name="Daum C."/>
            <person name="Ng V."/>
            <person name="Clum A."/>
            <person name="Steindorff A."/>
            <person name="Ohm R."/>
            <person name="Martin F."/>
            <person name="Silar P."/>
            <person name="Natvig D."/>
            <person name="Lalanne C."/>
            <person name="Gautier V."/>
            <person name="Ament-velasquez S.L."/>
            <person name="Kruys A."/>
            <person name="Hutchinson M.I."/>
            <person name="Powell A.J."/>
            <person name="Barry K."/>
            <person name="Miller A.N."/>
            <person name="Grigoriev I.V."/>
            <person name="Debuchy R."/>
            <person name="Gladieux P."/>
            <person name="Thoren M.H."/>
            <person name="Johannesson H."/>
        </authorList>
    </citation>
    <scope>NUCLEOTIDE SEQUENCE</scope>
    <source>
        <strain evidence="9">SMH3187-1</strain>
    </source>
</reference>
<keyword evidence="10" id="KW-1185">Reference proteome</keyword>
<feature type="transmembrane region" description="Helical" evidence="7">
    <location>
        <begin position="27"/>
        <end position="44"/>
    </location>
</feature>
<name>A0AA40F2T3_9PEZI</name>
<keyword evidence="3 7" id="KW-1133">Transmembrane helix</keyword>
<feature type="transmembrane region" description="Helical" evidence="7">
    <location>
        <begin position="152"/>
        <end position="178"/>
    </location>
</feature>
<organism evidence="9 10">
    <name type="scientific">Schizothecium vesticola</name>
    <dbReference type="NCBI Taxonomy" id="314040"/>
    <lineage>
        <taxon>Eukaryota</taxon>
        <taxon>Fungi</taxon>
        <taxon>Dikarya</taxon>
        <taxon>Ascomycota</taxon>
        <taxon>Pezizomycotina</taxon>
        <taxon>Sordariomycetes</taxon>
        <taxon>Sordariomycetidae</taxon>
        <taxon>Sordariales</taxon>
        <taxon>Schizotheciaceae</taxon>
        <taxon>Schizothecium</taxon>
    </lineage>
</organism>
<comment type="subcellular location">
    <subcellularLocation>
        <location evidence="1">Membrane</location>
        <topology evidence="1">Multi-pass membrane protein</topology>
    </subcellularLocation>
</comment>
<evidence type="ECO:0000313" key="10">
    <source>
        <dbReference type="Proteomes" id="UP001172155"/>
    </source>
</evidence>
<comment type="similarity">
    <text evidence="5">Belongs to the SAT4 family.</text>
</comment>
<dbReference type="Proteomes" id="UP001172155">
    <property type="component" value="Unassembled WGS sequence"/>
</dbReference>
<evidence type="ECO:0000313" key="9">
    <source>
        <dbReference type="EMBL" id="KAK0750170.1"/>
    </source>
</evidence>
<evidence type="ECO:0000256" key="7">
    <source>
        <dbReference type="SAM" id="Phobius"/>
    </source>
</evidence>
<evidence type="ECO:0000256" key="5">
    <source>
        <dbReference type="ARBA" id="ARBA00038359"/>
    </source>
</evidence>
<feature type="compositionally biased region" description="Gly residues" evidence="6">
    <location>
        <begin position="323"/>
        <end position="333"/>
    </location>
</feature>
<dbReference type="PANTHER" id="PTHR33048:SF105">
    <property type="match status" value="1"/>
</dbReference>
<keyword evidence="2 7" id="KW-0812">Transmembrane</keyword>
<feature type="transmembrane region" description="Helical" evidence="7">
    <location>
        <begin position="119"/>
        <end position="140"/>
    </location>
</feature>
<dbReference type="PANTHER" id="PTHR33048">
    <property type="entry name" value="PTH11-LIKE INTEGRAL MEMBRANE PROTEIN (AFU_ORTHOLOGUE AFUA_5G11245)"/>
    <property type="match status" value="1"/>
</dbReference>
<feature type="domain" description="Rhodopsin" evidence="8">
    <location>
        <begin position="40"/>
        <end position="292"/>
    </location>
</feature>
<feature type="transmembrane region" description="Helical" evidence="7">
    <location>
        <begin position="198"/>
        <end position="221"/>
    </location>
</feature>
<evidence type="ECO:0000256" key="1">
    <source>
        <dbReference type="ARBA" id="ARBA00004141"/>
    </source>
</evidence>
<accession>A0AA40F2T3</accession>
<dbReference type="GO" id="GO:0016020">
    <property type="term" value="C:membrane"/>
    <property type="evidence" value="ECO:0007669"/>
    <property type="project" value="UniProtKB-SubCell"/>
</dbReference>
<sequence length="399" mass="43498">MPGQLSPEEAAAMEAALAAARSFNTTLWTLYAIGILVTILRTYARIKAVGWKRLEGDDYMAWVSALLYTLQNCLGYQIGALAHGLANNGMTDAQRAVLSPASPEYIMRVAGSKIQVAGWSSYSTLITALKLSMLFFYLRLTNGLSRNYRLRVKLGFVLVLAGYIAAILAILLSCRPFHHNWQINPDPGNLCQPAVSRSVVWASFAANITSDIYLVLIPLPLLWGSRMRMVEKVASTFVLGAGIFVLVCATLKTIFVVTDEVNGAELAGAWGTREAFVAVVTTNLPMVFPLFKTWLRPILGNTRGSSSKQYKRNYKGTPEGFRTIGGGNGGSGNGVYNSSERAARSSKHNHPSKNVLTNVSFTESEERIIETMKMQDMKTAGDKRGIVVESKIVIDVTAG</sequence>
<feature type="transmembrane region" description="Helical" evidence="7">
    <location>
        <begin position="275"/>
        <end position="295"/>
    </location>
</feature>
<dbReference type="EMBL" id="JAUKUD010000003">
    <property type="protein sequence ID" value="KAK0750170.1"/>
    <property type="molecule type" value="Genomic_DNA"/>
</dbReference>
<feature type="transmembrane region" description="Helical" evidence="7">
    <location>
        <begin position="233"/>
        <end position="255"/>
    </location>
</feature>
<protein>
    <recommendedName>
        <fullName evidence="8">Rhodopsin domain-containing protein</fullName>
    </recommendedName>
</protein>
<proteinExistence type="inferred from homology"/>
<evidence type="ECO:0000256" key="3">
    <source>
        <dbReference type="ARBA" id="ARBA00022989"/>
    </source>
</evidence>
<evidence type="ECO:0000256" key="2">
    <source>
        <dbReference type="ARBA" id="ARBA00022692"/>
    </source>
</evidence>
<feature type="transmembrane region" description="Helical" evidence="7">
    <location>
        <begin position="65"/>
        <end position="86"/>
    </location>
</feature>
<evidence type="ECO:0000256" key="4">
    <source>
        <dbReference type="ARBA" id="ARBA00023136"/>
    </source>
</evidence>
<dbReference type="AlphaFoldDB" id="A0AA40F2T3"/>
<gene>
    <name evidence="9" type="ORF">B0T18DRAFT_428171</name>
</gene>
<dbReference type="InterPro" id="IPR049326">
    <property type="entry name" value="Rhodopsin_dom_fungi"/>
</dbReference>
<keyword evidence="4 7" id="KW-0472">Membrane</keyword>
<dbReference type="Pfam" id="PF20684">
    <property type="entry name" value="Fung_rhodopsin"/>
    <property type="match status" value="1"/>
</dbReference>
<evidence type="ECO:0000259" key="8">
    <source>
        <dbReference type="Pfam" id="PF20684"/>
    </source>
</evidence>
<evidence type="ECO:0000256" key="6">
    <source>
        <dbReference type="SAM" id="MobiDB-lite"/>
    </source>
</evidence>